<organism evidence="2 3">
    <name type="scientific">Amblyomma americanum</name>
    <name type="common">Lone star tick</name>
    <dbReference type="NCBI Taxonomy" id="6943"/>
    <lineage>
        <taxon>Eukaryota</taxon>
        <taxon>Metazoa</taxon>
        <taxon>Ecdysozoa</taxon>
        <taxon>Arthropoda</taxon>
        <taxon>Chelicerata</taxon>
        <taxon>Arachnida</taxon>
        <taxon>Acari</taxon>
        <taxon>Parasitiformes</taxon>
        <taxon>Ixodida</taxon>
        <taxon>Ixodoidea</taxon>
        <taxon>Ixodidae</taxon>
        <taxon>Amblyomminae</taxon>
        <taxon>Amblyomma</taxon>
    </lineage>
</organism>
<evidence type="ECO:0000259" key="1">
    <source>
        <dbReference type="Pfam" id="PF13193"/>
    </source>
</evidence>
<evidence type="ECO:0000313" key="2">
    <source>
        <dbReference type="EMBL" id="KAK8783573.1"/>
    </source>
</evidence>
<name>A0AAQ4F9U1_AMBAM</name>
<reference evidence="2 3" key="1">
    <citation type="journal article" date="2023" name="Arcadia Sci">
        <title>De novo assembly of a long-read Amblyomma americanum tick genome.</title>
        <authorList>
            <person name="Chou S."/>
            <person name="Poskanzer K.E."/>
            <person name="Rollins M."/>
            <person name="Thuy-Boun P.S."/>
        </authorList>
    </citation>
    <scope>NUCLEOTIDE SEQUENCE [LARGE SCALE GENOMIC DNA]</scope>
    <source>
        <strain evidence="2">F_SG_1</strain>
        <tissue evidence="2">Salivary glands</tissue>
    </source>
</reference>
<dbReference type="PANTHER" id="PTHR24096">
    <property type="entry name" value="LONG-CHAIN-FATTY-ACID--COA LIGASE"/>
    <property type="match status" value="1"/>
</dbReference>
<sequence length="129" mass="14520">MGTPSLRWKRSTRRALSLRSYVGDMGYYNEQGVFYITDRVKDLIKCMDQQVPPAELEGLLLQHEAVLDVAVVGVPHDDYGEAARAFVVLREGHEPSQALKDALFNLVAGMYLPMHIQLMDWLVGEIISS</sequence>
<gene>
    <name evidence="2" type="ORF">V5799_010062</name>
</gene>
<proteinExistence type="predicted"/>
<dbReference type="InterPro" id="IPR025110">
    <property type="entry name" value="AMP-bd_C"/>
</dbReference>
<dbReference type="PANTHER" id="PTHR24096:SF422">
    <property type="entry name" value="BCDNA.GH02901"/>
    <property type="match status" value="1"/>
</dbReference>
<feature type="domain" description="AMP-binding enzyme C-terminal" evidence="1">
    <location>
        <begin position="55"/>
        <end position="108"/>
    </location>
</feature>
<comment type="caution">
    <text evidence="2">The sequence shown here is derived from an EMBL/GenBank/DDBJ whole genome shotgun (WGS) entry which is preliminary data.</text>
</comment>
<protein>
    <recommendedName>
        <fullName evidence="1">AMP-binding enzyme C-terminal domain-containing protein</fullName>
    </recommendedName>
</protein>
<keyword evidence="3" id="KW-1185">Reference proteome</keyword>
<accession>A0AAQ4F9U1</accession>
<dbReference type="InterPro" id="IPR045851">
    <property type="entry name" value="AMP-bd_C_sf"/>
</dbReference>
<dbReference type="Proteomes" id="UP001321473">
    <property type="component" value="Unassembled WGS sequence"/>
</dbReference>
<dbReference type="EMBL" id="JARKHS020005404">
    <property type="protein sequence ID" value="KAK8783573.1"/>
    <property type="molecule type" value="Genomic_DNA"/>
</dbReference>
<dbReference type="GO" id="GO:0016405">
    <property type="term" value="F:CoA-ligase activity"/>
    <property type="evidence" value="ECO:0007669"/>
    <property type="project" value="TreeGrafter"/>
</dbReference>
<dbReference type="Gene3D" id="3.30.300.30">
    <property type="match status" value="1"/>
</dbReference>
<dbReference type="AlphaFoldDB" id="A0AAQ4F9U1"/>
<evidence type="ECO:0000313" key="3">
    <source>
        <dbReference type="Proteomes" id="UP001321473"/>
    </source>
</evidence>
<dbReference type="Pfam" id="PF13193">
    <property type="entry name" value="AMP-binding_C"/>
    <property type="match status" value="1"/>
</dbReference>
<dbReference type="SUPFAM" id="SSF56801">
    <property type="entry name" value="Acetyl-CoA synthetase-like"/>
    <property type="match status" value="1"/>
</dbReference>